<dbReference type="GO" id="GO:0016593">
    <property type="term" value="C:Cdc73/Paf1 complex"/>
    <property type="evidence" value="ECO:0007669"/>
    <property type="project" value="TreeGrafter"/>
</dbReference>
<dbReference type="PANTHER" id="PTHR13115:SF8">
    <property type="entry name" value="RNA POLYMERASE-ASSOCIATED PROTEIN RTF1 HOMOLOG"/>
    <property type="match status" value="1"/>
</dbReference>
<keyword evidence="3" id="KW-0804">Transcription</keyword>
<evidence type="ECO:0000259" key="6">
    <source>
        <dbReference type="PROSITE" id="PS51360"/>
    </source>
</evidence>
<dbReference type="SMART" id="SM00719">
    <property type="entry name" value="Plus3"/>
    <property type="match status" value="1"/>
</dbReference>
<feature type="compositionally biased region" description="Acidic residues" evidence="5">
    <location>
        <begin position="1"/>
        <end position="16"/>
    </location>
</feature>
<keyword evidence="2" id="KW-0805">Transcription regulation</keyword>
<dbReference type="SUPFAM" id="SSF159042">
    <property type="entry name" value="Plus3-like"/>
    <property type="match status" value="1"/>
</dbReference>
<feature type="region of interest" description="Disordered" evidence="5">
    <location>
        <begin position="1"/>
        <end position="75"/>
    </location>
</feature>
<feature type="domain" description="Plus3" evidence="6">
    <location>
        <begin position="210"/>
        <end position="349"/>
    </location>
</feature>
<dbReference type="FunCoup" id="A0A1Y1ULU6">
    <property type="interactions" value="634"/>
</dbReference>
<evidence type="ECO:0000256" key="2">
    <source>
        <dbReference type="ARBA" id="ARBA00023015"/>
    </source>
</evidence>
<evidence type="ECO:0000256" key="5">
    <source>
        <dbReference type="SAM" id="MobiDB-lite"/>
    </source>
</evidence>
<evidence type="ECO:0000313" key="8">
    <source>
        <dbReference type="Proteomes" id="UP000193218"/>
    </source>
</evidence>
<dbReference type="GO" id="GO:0003677">
    <property type="term" value="F:DNA binding"/>
    <property type="evidence" value="ECO:0007669"/>
    <property type="project" value="InterPro"/>
</dbReference>
<comment type="subcellular location">
    <subcellularLocation>
        <location evidence="1">Nucleus</location>
    </subcellularLocation>
</comment>
<comment type="caution">
    <text evidence="7">The sequence shown here is derived from an EMBL/GenBank/DDBJ whole genome shotgun (WGS) entry which is preliminary data.</text>
</comment>
<dbReference type="PANTHER" id="PTHR13115">
    <property type="entry name" value="RNA POLYMERASE-ASSOCIATED PROTEIN RTF1 HOMOLOG"/>
    <property type="match status" value="1"/>
</dbReference>
<proteinExistence type="predicted"/>
<dbReference type="GeneID" id="33556813"/>
<keyword evidence="4" id="KW-0539">Nucleus</keyword>
<dbReference type="EMBL" id="NBSH01000003">
    <property type="protein sequence ID" value="ORX39021.1"/>
    <property type="molecule type" value="Genomic_DNA"/>
</dbReference>
<evidence type="ECO:0000256" key="1">
    <source>
        <dbReference type="ARBA" id="ARBA00004123"/>
    </source>
</evidence>
<dbReference type="Gene3D" id="3.90.70.200">
    <property type="entry name" value="Plus-3 domain"/>
    <property type="match status" value="1"/>
</dbReference>
<dbReference type="RefSeq" id="XP_021872884.1">
    <property type="nucleotide sequence ID" value="XM_022015005.1"/>
</dbReference>
<evidence type="ECO:0000256" key="3">
    <source>
        <dbReference type="ARBA" id="ARBA00023163"/>
    </source>
</evidence>
<feature type="compositionally biased region" description="Acidic residues" evidence="5">
    <location>
        <begin position="62"/>
        <end position="73"/>
    </location>
</feature>
<dbReference type="STRING" id="4999.A0A1Y1ULU6"/>
<dbReference type="Proteomes" id="UP000193218">
    <property type="component" value="Unassembled WGS sequence"/>
</dbReference>
<reference evidence="7 8" key="1">
    <citation type="submission" date="2017-03" db="EMBL/GenBank/DDBJ databases">
        <title>Widespread Adenine N6-methylation of Active Genes in Fungi.</title>
        <authorList>
            <consortium name="DOE Joint Genome Institute"/>
            <person name="Mondo S.J."/>
            <person name="Dannebaum R.O."/>
            <person name="Kuo R.C."/>
            <person name="Louie K.B."/>
            <person name="Bewick A.J."/>
            <person name="Labutti K."/>
            <person name="Haridas S."/>
            <person name="Kuo A."/>
            <person name="Salamov A."/>
            <person name="Ahrendt S.R."/>
            <person name="Lau R."/>
            <person name="Bowen B.P."/>
            <person name="Lipzen A."/>
            <person name="Sullivan W."/>
            <person name="Andreopoulos W.B."/>
            <person name="Clum A."/>
            <person name="Lindquist E."/>
            <person name="Daum C."/>
            <person name="Northen T.R."/>
            <person name="Ramamoorthy G."/>
            <person name="Schmitz R.J."/>
            <person name="Gryganskyi A."/>
            <person name="Culley D."/>
            <person name="Magnuson J."/>
            <person name="James T.Y."/>
            <person name="O'Malley M.A."/>
            <person name="Stajich J.E."/>
            <person name="Spatafora J.W."/>
            <person name="Visel A."/>
            <person name="Grigoriev I.V."/>
        </authorList>
    </citation>
    <scope>NUCLEOTIDE SEQUENCE [LARGE SCALE GENOMIC DNA]</scope>
    <source>
        <strain evidence="7 8">NRRL Y-17943</strain>
    </source>
</reference>
<organism evidence="7 8">
    <name type="scientific">Kockovaella imperatae</name>
    <dbReference type="NCBI Taxonomy" id="4999"/>
    <lineage>
        <taxon>Eukaryota</taxon>
        <taxon>Fungi</taxon>
        <taxon>Dikarya</taxon>
        <taxon>Basidiomycota</taxon>
        <taxon>Agaricomycotina</taxon>
        <taxon>Tremellomycetes</taxon>
        <taxon>Tremellales</taxon>
        <taxon>Cuniculitremaceae</taxon>
        <taxon>Kockovaella</taxon>
    </lineage>
</organism>
<feature type="region of interest" description="Disordered" evidence="5">
    <location>
        <begin position="105"/>
        <end position="208"/>
    </location>
</feature>
<feature type="compositionally biased region" description="Low complexity" evidence="5">
    <location>
        <begin position="19"/>
        <end position="39"/>
    </location>
</feature>
<dbReference type="InterPro" id="IPR036128">
    <property type="entry name" value="Plus3-like_sf"/>
</dbReference>
<evidence type="ECO:0000256" key="4">
    <source>
        <dbReference type="ARBA" id="ARBA00023242"/>
    </source>
</evidence>
<protein>
    <recommendedName>
        <fullName evidence="6">Plus3 domain-containing protein</fullName>
    </recommendedName>
</protein>
<sequence length="516" mass="57488">MEDMDMDLESEEEEDEPRAAPASRSVPAPRGAGASSSSRAGHRTGDTSGGRNPYPLEGKYIDEDDRDQLEDMPEIEREEILAARLEEMQKYKDSMALDAMFRSAAGGGVADDDDDDEGPSRKKRKHTSVTKKASDAIKDLKSKRKAQDERAARRAARREARPRSTSPTSDTHSAEDGEISHFDRSYNVDSPRKPAKKAEKRSVEDTDAEPVSYVELNSARLSRYEIVDMCFKDGFEDVAKSSFVRIMANEPDADGRPKYRIHRIVDIDESGSHGQYTIEYQGRNISDSRALLCQYGKVKRLFRIADVSNGDIIEGEFRRMRDTWDVDGVKLPKRSELKKKHEAIKELRDRPMTNDEINRQVEARKKSNITAQRNASVTRISQLMASKDLAIRRNDHAAVAELESRIRAEGGDPTNGKLISDPLAGALDDGYEDKIAKINEMNRKRTKEAMAAAHLAGIAKKKAEDAIVKARISQASSLAPDLVTKPVATPPLSGLKKGETPQKYIARTIDLDLGDF</sequence>
<keyword evidence="8" id="KW-1185">Reference proteome</keyword>
<dbReference type="OrthoDB" id="166375at2759"/>
<dbReference type="AlphaFoldDB" id="A0A1Y1ULU6"/>
<accession>A0A1Y1ULU6</accession>
<dbReference type="InParanoid" id="A0A1Y1ULU6"/>
<dbReference type="GO" id="GO:1990269">
    <property type="term" value="F:RNA polymerase II C-terminal domain phosphoserine binding"/>
    <property type="evidence" value="ECO:0007669"/>
    <property type="project" value="TreeGrafter"/>
</dbReference>
<evidence type="ECO:0000313" key="7">
    <source>
        <dbReference type="EMBL" id="ORX39021.1"/>
    </source>
</evidence>
<dbReference type="PROSITE" id="PS51360">
    <property type="entry name" value="PLUS3"/>
    <property type="match status" value="1"/>
</dbReference>
<gene>
    <name evidence="7" type="ORF">BD324DRAFT_618258</name>
</gene>
<dbReference type="InterPro" id="IPR004343">
    <property type="entry name" value="Plus-3_dom"/>
</dbReference>
<feature type="compositionally biased region" description="Basic and acidic residues" evidence="5">
    <location>
        <begin position="172"/>
        <end position="204"/>
    </location>
</feature>
<name>A0A1Y1ULU6_9TREE</name>
<feature type="compositionally biased region" description="Basic and acidic residues" evidence="5">
    <location>
        <begin position="132"/>
        <end position="162"/>
    </location>
</feature>
<dbReference type="Pfam" id="PF03126">
    <property type="entry name" value="Plus-3"/>
    <property type="match status" value="1"/>
</dbReference>